<dbReference type="KEGG" id="mor:MOC_1783"/>
<dbReference type="STRING" id="693986.MOC_1783"/>
<evidence type="ECO:0000313" key="2">
    <source>
        <dbReference type="EMBL" id="AIQ89538.1"/>
    </source>
</evidence>
<protein>
    <submittedName>
        <fullName evidence="2">Protein of unassigned function</fullName>
    </submittedName>
</protein>
<dbReference type="HOGENOM" id="CLU_3235931_0_0_5"/>
<evidence type="ECO:0000256" key="1">
    <source>
        <dbReference type="SAM" id="MobiDB-lite"/>
    </source>
</evidence>
<organism evidence="2 3">
    <name type="scientific">Methylobacterium oryzae CBMB20</name>
    <dbReference type="NCBI Taxonomy" id="693986"/>
    <lineage>
        <taxon>Bacteria</taxon>
        <taxon>Pseudomonadati</taxon>
        <taxon>Pseudomonadota</taxon>
        <taxon>Alphaproteobacteria</taxon>
        <taxon>Hyphomicrobiales</taxon>
        <taxon>Methylobacteriaceae</taxon>
        <taxon>Methylobacterium</taxon>
    </lineage>
</organism>
<feature type="region of interest" description="Disordered" evidence="1">
    <location>
        <begin position="1"/>
        <end position="43"/>
    </location>
</feature>
<dbReference type="EMBL" id="CP003811">
    <property type="protein sequence ID" value="AIQ89538.1"/>
    <property type="molecule type" value="Genomic_DNA"/>
</dbReference>
<keyword evidence="3" id="KW-1185">Reference proteome</keyword>
<evidence type="ECO:0000313" key="3">
    <source>
        <dbReference type="Proteomes" id="UP000029492"/>
    </source>
</evidence>
<reference evidence="2 3" key="1">
    <citation type="journal article" date="2014" name="PLoS ONE">
        <title>Genome Information of Methylobacterium oryzae, a Plant-Probiotic Methylotroph in the Phyllosphere.</title>
        <authorList>
            <person name="Kwak M.J."/>
            <person name="Jeong H."/>
            <person name="Madhaiyan M."/>
            <person name="Lee Y."/>
            <person name="Sa T.M."/>
            <person name="Oh T.K."/>
            <person name="Kim J.F."/>
        </authorList>
    </citation>
    <scope>NUCLEOTIDE SEQUENCE [LARGE SCALE GENOMIC DNA]</scope>
    <source>
        <strain evidence="2 3">CBMB20</strain>
    </source>
</reference>
<sequence>MDPKRSGSCPVLLNAASGQRYARPFNGPADRGRRHPGPDETVM</sequence>
<dbReference type="Proteomes" id="UP000029492">
    <property type="component" value="Chromosome"/>
</dbReference>
<proteinExistence type="predicted"/>
<name>A0A089NUM0_9HYPH</name>
<accession>A0A089NUM0</accession>
<dbReference type="AlphaFoldDB" id="A0A089NUM0"/>
<gene>
    <name evidence="2" type="ORF">MOC_1783</name>
</gene>